<feature type="non-terminal residue" evidence="1">
    <location>
        <position position="37"/>
    </location>
</feature>
<accession>A0A382KAC1</accession>
<evidence type="ECO:0000313" key="1">
    <source>
        <dbReference type="EMBL" id="SVC19987.1"/>
    </source>
</evidence>
<gene>
    <name evidence="1" type="ORF">METZ01_LOCUS272841</name>
</gene>
<sequence>MGLAFNLDVTDYPWFSNLDAWLDFAGASAGTLTDINA</sequence>
<protein>
    <submittedName>
        <fullName evidence="1">Uncharacterized protein</fullName>
    </submittedName>
</protein>
<name>A0A382KAC1_9ZZZZ</name>
<dbReference type="EMBL" id="UINC01078676">
    <property type="protein sequence ID" value="SVC19987.1"/>
    <property type="molecule type" value="Genomic_DNA"/>
</dbReference>
<dbReference type="AlphaFoldDB" id="A0A382KAC1"/>
<proteinExistence type="predicted"/>
<organism evidence="1">
    <name type="scientific">marine metagenome</name>
    <dbReference type="NCBI Taxonomy" id="408172"/>
    <lineage>
        <taxon>unclassified sequences</taxon>
        <taxon>metagenomes</taxon>
        <taxon>ecological metagenomes</taxon>
    </lineage>
</organism>
<reference evidence="1" key="1">
    <citation type="submission" date="2018-05" db="EMBL/GenBank/DDBJ databases">
        <authorList>
            <person name="Lanie J.A."/>
            <person name="Ng W.-L."/>
            <person name="Kazmierczak K.M."/>
            <person name="Andrzejewski T.M."/>
            <person name="Davidsen T.M."/>
            <person name="Wayne K.J."/>
            <person name="Tettelin H."/>
            <person name="Glass J.I."/>
            <person name="Rusch D."/>
            <person name="Podicherti R."/>
            <person name="Tsui H.-C.T."/>
            <person name="Winkler M.E."/>
        </authorList>
    </citation>
    <scope>NUCLEOTIDE SEQUENCE</scope>
</reference>